<feature type="region of interest" description="Disordered" evidence="2">
    <location>
        <begin position="271"/>
        <end position="298"/>
    </location>
</feature>
<dbReference type="InterPro" id="IPR025724">
    <property type="entry name" value="GAG-pre-integrase_dom"/>
</dbReference>
<comment type="caution">
    <text evidence="7">The sequence shown here is derived from an EMBL/GenBank/DDBJ whole genome shotgun (WGS) entry which is preliminary data.</text>
</comment>
<dbReference type="InterPro" id="IPR054722">
    <property type="entry name" value="PolX-like_BBD"/>
</dbReference>
<dbReference type="GO" id="GO:0003676">
    <property type="term" value="F:nucleic acid binding"/>
    <property type="evidence" value="ECO:0007669"/>
    <property type="project" value="InterPro"/>
</dbReference>
<sequence length="1505" mass="169480">MESHDDGSKREGVDGKSIVDELMARLQNSQAETNKGNACKGLRMTGSPKMIYSPLVPLTTVGDLQMLINDIDAGKHDELLTEMTNNDREETLYALGTICNSIQADNPIVQSVDINTKSTSYAGAAGARAKDQPKVSSNFRPSMADLGFHGVNISIPRKVVEKGKHGLKRIIMNTKGLFVFKFDSKAGLEAVLESGPWMIHQTSIILKKWSMSTSLQKEELTRIPIWVKLHDVPLQVFEGDDVITIGIPSLTRDDFTKETICVEYEWRPPRYEPKENSSAPKKEATNVSNPSKSSSMLKTADTFSKKDNFATSNSFSALNNKEEDDKEVENVYDESANLYPHTKTDESPSYTAAVENTLSKHKLLRIEMHGDETLDAYLNRAQEYVDALTAIGEPVKDKVLVMLVVSVFVNLLRLSLHLLLQTMCNSNKNHGNRNNSRGNNNNRGHGNGHQFDWASIQNTVYDTCNRCGIGHIPSQCPNHDPSTIRTRSSANFANTRAQSSNASANWHSDTRANSYVTSDLKAMDNSEAYYGDDALHVGNAVEAPQTLEYRGIQLNAALVLEVEIFTNWKKRLMCHIIGIEPQFENIIKNGPFILMTVGQKKPENQWTGDERKAANLDQRLKSLIIGTRSSHEYLNDLEEEYQARALLAKSKIFFKKSTQLFSSTKASDQTECHKYGNKGHFARDRWSKTPVSTHQSPFQPKPLSSLQHKPELRHTKDFEAKYNKVKAKLALLSSSASASKASMVKNKGLISEAYEWDGEEVSSDENDGGSENPSSFGQKDLVFVKSLVDDTKVYIPGVERPWLSKAEGFILPNHDTGRILPAESQRNTNDLAVVVTDSSTTDYDSTDESSVCSTPLPLPKKLDAPVEGNKISSASKVHSAFVGKLKNVKIEDDPSLATLMKRLNDIKLQISKNQSSHSRNNQPQQCHIRKPIWYLDSGCSRHMTGVKSHLHKYIEQSRTKVVFGDDSACTTISQLCDAKYIVKFDEKRGSIFNSNKEVVMIAPRVMDVYVLDETYSAQESCFFAKAFENLKWLWHKRLACLNFKTINKVAKQNFVIGLLLLVCSKDKPCSSCEKVKHHRASFKTKQTSSIKKCLNLLHMYSFGPVTPRSINHEKHTLVFVDEYSRYTWVYFLKKKSQAPETIMSFIKRVKNQNDIKAKQLKTDNVYIHNHKDDLGKFDEKADDGYLLGYSLVSMAFRVFKTRRQQTEETYHITFDESLDAIKFLKPSEDNINIAETERYPPDEYLHPYETSQRYQTNNNDVPFIEPYECPKPIVPETKVSSDHNGQIDQNDQSVLNDEILNNDHSEHSNHTNDEQIIDNLPNTKDIQISEYLSSPTPQDRWSQDKHIELVNIIGNPEAEMLTRAMAKQLSAASAHECLFVDFLSEEKPKKIKQSKRGISINQEKYVKDLLKKYDINGSSVKTPMVPPNNLGPDLSGKAVNETQYRDSDYAGCNMDRKSTSGAYQLLGGKLVCWSAKKQQYVAMFSPEAEYVAVAGCCANILWMKS</sequence>
<protein>
    <submittedName>
        <fullName evidence="7">Retrovirus-related Pol polyprotein from transposon TNT 1-94</fullName>
    </submittedName>
</protein>
<dbReference type="Pfam" id="PF22936">
    <property type="entry name" value="Pol_BBD"/>
    <property type="match status" value="1"/>
</dbReference>
<feature type="domain" description="Retrovirus-related Pol polyprotein from transposon TNT 1-94-like beta-barrel" evidence="5">
    <location>
        <begin position="933"/>
        <end position="971"/>
    </location>
</feature>
<feature type="region of interest" description="Disordered" evidence="2">
    <location>
        <begin position="427"/>
        <end position="449"/>
    </location>
</feature>
<dbReference type="InterPro" id="IPR025558">
    <property type="entry name" value="DUF4283"/>
</dbReference>
<proteinExistence type="predicted"/>
<feature type="domain" description="DUF4283" evidence="4">
    <location>
        <begin position="169"/>
        <end position="215"/>
    </location>
</feature>
<gene>
    <name evidence="7" type="ORF">Tci_036339</name>
</gene>
<dbReference type="CDD" id="cd09272">
    <property type="entry name" value="RNase_HI_RT_Ty1"/>
    <property type="match status" value="1"/>
</dbReference>
<keyword evidence="1" id="KW-0378">Hydrolase</keyword>
<dbReference type="SUPFAM" id="SSF53098">
    <property type="entry name" value="Ribonuclease H-like"/>
    <property type="match status" value="1"/>
</dbReference>
<dbReference type="Pfam" id="PF25597">
    <property type="entry name" value="SH3_retrovirus"/>
    <property type="match status" value="1"/>
</dbReference>
<evidence type="ECO:0000259" key="3">
    <source>
        <dbReference type="Pfam" id="PF13976"/>
    </source>
</evidence>
<evidence type="ECO:0000256" key="1">
    <source>
        <dbReference type="ARBA" id="ARBA00022670"/>
    </source>
</evidence>
<evidence type="ECO:0000313" key="7">
    <source>
        <dbReference type="EMBL" id="GEU64361.1"/>
    </source>
</evidence>
<organism evidence="7">
    <name type="scientific">Tanacetum cinerariifolium</name>
    <name type="common">Dalmatian daisy</name>
    <name type="synonym">Chrysanthemum cinerariifolium</name>
    <dbReference type="NCBI Taxonomy" id="118510"/>
    <lineage>
        <taxon>Eukaryota</taxon>
        <taxon>Viridiplantae</taxon>
        <taxon>Streptophyta</taxon>
        <taxon>Embryophyta</taxon>
        <taxon>Tracheophyta</taxon>
        <taxon>Spermatophyta</taxon>
        <taxon>Magnoliopsida</taxon>
        <taxon>eudicotyledons</taxon>
        <taxon>Gunneridae</taxon>
        <taxon>Pentapetalae</taxon>
        <taxon>asterids</taxon>
        <taxon>campanulids</taxon>
        <taxon>Asterales</taxon>
        <taxon>Asteraceae</taxon>
        <taxon>Asteroideae</taxon>
        <taxon>Anthemideae</taxon>
        <taxon>Anthemidinae</taxon>
        <taxon>Tanacetum</taxon>
    </lineage>
</organism>
<evidence type="ECO:0000259" key="6">
    <source>
        <dbReference type="Pfam" id="PF25597"/>
    </source>
</evidence>
<dbReference type="InterPro" id="IPR057670">
    <property type="entry name" value="SH3_retrovirus"/>
</dbReference>
<dbReference type="PANTHER" id="PTHR42648">
    <property type="entry name" value="TRANSPOSASE, PUTATIVE-RELATED"/>
    <property type="match status" value="1"/>
</dbReference>
<feature type="compositionally biased region" description="Acidic residues" evidence="2">
    <location>
        <begin position="758"/>
        <end position="768"/>
    </location>
</feature>
<evidence type="ECO:0000259" key="4">
    <source>
        <dbReference type="Pfam" id="PF14111"/>
    </source>
</evidence>
<dbReference type="GO" id="GO:0006508">
    <property type="term" value="P:proteolysis"/>
    <property type="evidence" value="ECO:0007669"/>
    <property type="project" value="UniProtKB-KW"/>
</dbReference>
<feature type="compositionally biased region" description="Polar residues" evidence="2">
    <location>
        <begin position="285"/>
        <end position="297"/>
    </location>
</feature>
<dbReference type="GO" id="GO:0008233">
    <property type="term" value="F:peptidase activity"/>
    <property type="evidence" value="ECO:0007669"/>
    <property type="project" value="UniProtKB-KW"/>
</dbReference>
<reference evidence="7" key="1">
    <citation type="journal article" date="2019" name="Sci. Rep.">
        <title>Draft genome of Tanacetum cinerariifolium, the natural source of mosquito coil.</title>
        <authorList>
            <person name="Yamashiro T."/>
            <person name="Shiraishi A."/>
            <person name="Satake H."/>
            <person name="Nakayama K."/>
        </authorList>
    </citation>
    <scope>NUCLEOTIDE SEQUENCE</scope>
</reference>
<dbReference type="Gene3D" id="3.30.420.10">
    <property type="entry name" value="Ribonuclease H-like superfamily/Ribonuclease H"/>
    <property type="match status" value="1"/>
</dbReference>
<dbReference type="Pfam" id="PF14111">
    <property type="entry name" value="DUF4283"/>
    <property type="match status" value="1"/>
</dbReference>
<evidence type="ECO:0000256" key="2">
    <source>
        <dbReference type="SAM" id="MobiDB-lite"/>
    </source>
</evidence>
<name>A0A6L2LRE1_TANCI</name>
<feature type="region of interest" description="Disordered" evidence="2">
    <location>
        <begin position="758"/>
        <end position="777"/>
    </location>
</feature>
<dbReference type="InterPro" id="IPR012337">
    <property type="entry name" value="RNaseH-like_sf"/>
</dbReference>
<feature type="compositionally biased region" description="Low complexity" evidence="2">
    <location>
        <begin position="427"/>
        <end position="444"/>
    </location>
</feature>
<feature type="domain" description="Retroviral polymerase SH3-like" evidence="6">
    <location>
        <begin position="1165"/>
        <end position="1217"/>
    </location>
</feature>
<keyword evidence="1" id="KW-0645">Protease</keyword>
<feature type="compositionally biased region" description="Basic and acidic residues" evidence="2">
    <location>
        <begin position="271"/>
        <end position="284"/>
    </location>
</feature>
<evidence type="ECO:0000259" key="5">
    <source>
        <dbReference type="Pfam" id="PF22936"/>
    </source>
</evidence>
<feature type="domain" description="GAG-pre-integrase" evidence="3">
    <location>
        <begin position="1008"/>
        <end position="1077"/>
    </location>
</feature>
<dbReference type="EMBL" id="BKCJ010005006">
    <property type="protein sequence ID" value="GEU64361.1"/>
    <property type="molecule type" value="Genomic_DNA"/>
</dbReference>
<dbReference type="Pfam" id="PF13976">
    <property type="entry name" value="gag_pre-integrs"/>
    <property type="match status" value="1"/>
</dbReference>
<dbReference type="InterPro" id="IPR039537">
    <property type="entry name" value="Retrotran_Ty1/copia-like"/>
</dbReference>
<dbReference type="InterPro" id="IPR036397">
    <property type="entry name" value="RNaseH_sf"/>
</dbReference>
<accession>A0A6L2LRE1</accession>
<dbReference type="PANTHER" id="PTHR42648:SF32">
    <property type="entry name" value="RIBONUCLEASE H-LIKE DOMAIN, GAG-PRE-INTEGRASE DOMAIN PROTEIN-RELATED"/>
    <property type="match status" value="1"/>
</dbReference>